<dbReference type="AlphaFoldDB" id="A0A369K394"/>
<keyword evidence="1" id="KW-0732">Signal</keyword>
<feature type="chain" id="PRO_5017076065" evidence="1">
    <location>
        <begin position="23"/>
        <end position="249"/>
    </location>
</feature>
<evidence type="ECO:0000256" key="1">
    <source>
        <dbReference type="SAM" id="SignalP"/>
    </source>
</evidence>
<keyword evidence="3" id="KW-1185">Reference proteome</keyword>
<evidence type="ECO:0000313" key="3">
    <source>
        <dbReference type="Proteomes" id="UP000076154"/>
    </source>
</evidence>
<sequence length="249" mass="27810">MLSRITRLVPLLLVILPGVVTACEGECIVGITKAFESNYTYSVNVVMRQVADDIAAKMIPNRQYFVPPISMVEPIISEYKKSAYSLLETAIFPGYFHGKCQRRNPKNPDGPLVNPPGCPNPDCPVVCGTPGSLVHFYSKLRFIAYNTTEHRLQALATPGTKAFGAVMKAVMREKELSGGTPTMRRSFWGSRLPKQRRDTQKDRDTLKNILRRIPSKLEAVCGGIRSESTKGLPNCSWEKQMKEFILSFP</sequence>
<name>A0A369K394_HYPMA</name>
<reference evidence="2" key="1">
    <citation type="submission" date="2018-04" db="EMBL/GenBank/DDBJ databases">
        <title>Whole genome sequencing of Hypsizygus marmoreus.</title>
        <authorList>
            <person name="Choi I.-G."/>
            <person name="Min B."/>
            <person name="Kim J.-G."/>
            <person name="Kim S."/>
            <person name="Oh Y.-L."/>
            <person name="Kong W.-S."/>
            <person name="Park H."/>
            <person name="Jeong J."/>
            <person name="Song E.-S."/>
        </authorList>
    </citation>
    <scope>NUCLEOTIDE SEQUENCE [LARGE SCALE GENOMIC DNA]</scope>
    <source>
        <strain evidence="2">51987-8</strain>
    </source>
</reference>
<proteinExistence type="predicted"/>
<dbReference type="InParanoid" id="A0A369K394"/>
<dbReference type="OrthoDB" id="3255642at2759"/>
<dbReference type="EMBL" id="LUEZ02000013">
    <property type="protein sequence ID" value="RDB27950.1"/>
    <property type="molecule type" value="Genomic_DNA"/>
</dbReference>
<evidence type="ECO:0000313" key="2">
    <source>
        <dbReference type="EMBL" id="RDB27950.1"/>
    </source>
</evidence>
<accession>A0A369K394</accession>
<dbReference type="Proteomes" id="UP000076154">
    <property type="component" value="Unassembled WGS sequence"/>
</dbReference>
<gene>
    <name evidence="2" type="ORF">Hypma_002291</name>
</gene>
<dbReference type="PROSITE" id="PS51257">
    <property type="entry name" value="PROKAR_LIPOPROTEIN"/>
    <property type="match status" value="1"/>
</dbReference>
<organism evidence="2 3">
    <name type="scientific">Hypsizygus marmoreus</name>
    <name type="common">White beech mushroom</name>
    <name type="synonym">Agaricus marmoreus</name>
    <dbReference type="NCBI Taxonomy" id="39966"/>
    <lineage>
        <taxon>Eukaryota</taxon>
        <taxon>Fungi</taxon>
        <taxon>Dikarya</taxon>
        <taxon>Basidiomycota</taxon>
        <taxon>Agaricomycotina</taxon>
        <taxon>Agaricomycetes</taxon>
        <taxon>Agaricomycetidae</taxon>
        <taxon>Agaricales</taxon>
        <taxon>Tricholomatineae</taxon>
        <taxon>Lyophyllaceae</taxon>
        <taxon>Hypsizygus</taxon>
    </lineage>
</organism>
<comment type="caution">
    <text evidence="2">The sequence shown here is derived from an EMBL/GenBank/DDBJ whole genome shotgun (WGS) entry which is preliminary data.</text>
</comment>
<feature type="signal peptide" evidence="1">
    <location>
        <begin position="1"/>
        <end position="22"/>
    </location>
</feature>
<protein>
    <submittedName>
        <fullName evidence="2">Uncharacterized protein</fullName>
    </submittedName>
</protein>